<keyword evidence="5" id="KW-1185">Reference proteome</keyword>
<organism evidence="4 5">
    <name type="scientific">Favolaschia claudopus</name>
    <dbReference type="NCBI Taxonomy" id="2862362"/>
    <lineage>
        <taxon>Eukaryota</taxon>
        <taxon>Fungi</taxon>
        <taxon>Dikarya</taxon>
        <taxon>Basidiomycota</taxon>
        <taxon>Agaricomycotina</taxon>
        <taxon>Agaricomycetes</taxon>
        <taxon>Agaricomycetidae</taxon>
        <taxon>Agaricales</taxon>
        <taxon>Marasmiineae</taxon>
        <taxon>Mycenaceae</taxon>
        <taxon>Favolaschia</taxon>
    </lineage>
</organism>
<evidence type="ECO:0000313" key="4">
    <source>
        <dbReference type="EMBL" id="KAK7052786.1"/>
    </source>
</evidence>
<gene>
    <name evidence="4" type="ORF">R3P38DRAFT_2763120</name>
</gene>
<evidence type="ECO:0000313" key="5">
    <source>
        <dbReference type="Proteomes" id="UP001362999"/>
    </source>
</evidence>
<name>A0AAW0DMB6_9AGAR</name>
<evidence type="ECO:0000259" key="3">
    <source>
        <dbReference type="Pfam" id="PF18803"/>
    </source>
</evidence>
<keyword evidence="2" id="KW-1133">Transmembrane helix</keyword>
<dbReference type="InterPro" id="IPR040521">
    <property type="entry name" value="KDZ"/>
</dbReference>
<dbReference type="Pfam" id="PF18758">
    <property type="entry name" value="KDZ"/>
    <property type="match status" value="1"/>
</dbReference>
<feature type="region of interest" description="Disordered" evidence="1">
    <location>
        <begin position="140"/>
        <end position="184"/>
    </location>
</feature>
<feature type="compositionally biased region" description="Acidic residues" evidence="1">
    <location>
        <begin position="412"/>
        <end position="424"/>
    </location>
</feature>
<feature type="compositionally biased region" description="Pro residues" evidence="1">
    <location>
        <begin position="1"/>
        <end position="18"/>
    </location>
</feature>
<dbReference type="AlphaFoldDB" id="A0AAW0DMB6"/>
<sequence>MTSTTPPPPPPPPAPQVPPAASAEQESFREAFRALGYEFTSTTRIAGLPSYIVENMLEYHREQYRDYGHSESGATGGDVAERRARIELSYDMTCHWFKNVYATEVMERPTSLDSAGSAAAAAAATTAAAAANDVPLSSTTPAAAANEVPPSSTTPAPTAATTEDAPLASATAAPAAASVGDVEDEVEEEVAHARRVFWLATHPSDLSDIIEGKAASIIESVLRAIRTEDADAMVGDDNDNSEDEMPPLIPIPTSDEEDQGHDLEIIGMGPTPQEVRCTCTDGKHLPYLRRQVFAFEAPDGTLLSTYYSRNISVDLAKNFFVAQKGKYLRFCLVAASTINKSFPAPLRLQVGRAGSLGRWRRNTTPRRRPEDLQNDFSALRLSPHPKLLLYLEMSARSTPTRSPNKARRDDSYIEYEERPEDSTQDSEFHSSQDGRRGVRKAVNIQRKQHSRAPNELDQLGGWTPLPEDANGAVEAEAETLGEKRKRYESSDDPMKVWRRLAPMFLDEMLRHEGPGDNAGSRHSVLHLHIIEEWKGNFWTRVSPASLGVVYQLGHGGYPCPHAAPAERSMVVLDFPHIHEIRFRYCACSLSDHANNLQQLLRNGWYPASTVDPATCATFATLDMFRLLNVVGDVTAHDFMRTTELMTDASGVSDVPDRHKILRLVSRQFGFLLRLKRAGRAHDAGGLEGTARGECAVRCWACPQEGINLPEGWREVGPEFHCAGFAALAQKETRLTTGLRASGVGAVICARHELLRPQGIGDLQKANGEYINMDYILLASLVGVTLLYLAIAYDIACQWRVNFQRRCTKFPPEMQLDFERTKVTYGPAGPGTLLLMSTGVGRTDGEVRERVWSDFNGASTAMKEMNYGAREDGFEDKVDRHNFEKNVRQGTTLPRKLVIAIDERDRQVPLSKEVDPGRRTEQRRIRINGKKRKETSGEAAIRLALAKEELEEAASNSRTTRIRIRGRSKVDRCLPTEHIERVTDMRRTFYVKLKRFRRLQAVYMPGAVEQLREAEEGRYSELPPPLAEDIALCLPSALVSPAAGDV</sequence>
<dbReference type="EMBL" id="JAWWNJ010000007">
    <property type="protein sequence ID" value="KAK7052786.1"/>
    <property type="molecule type" value="Genomic_DNA"/>
</dbReference>
<dbReference type="Proteomes" id="UP001362999">
    <property type="component" value="Unassembled WGS sequence"/>
</dbReference>
<reference evidence="4 5" key="1">
    <citation type="journal article" date="2024" name="J Genomics">
        <title>Draft genome sequencing and assembly of Favolaschia claudopus CIRM-BRFM 2984 isolated from oak limbs.</title>
        <authorList>
            <person name="Navarro D."/>
            <person name="Drula E."/>
            <person name="Chaduli D."/>
            <person name="Cazenave R."/>
            <person name="Ahrendt S."/>
            <person name="Wang J."/>
            <person name="Lipzen A."/>
            <person name="Daum C."/>
            <person name="Barry K."/>
            <person name="Grigoriev I.V."/>
            <person name="Favel A."/>
            <person name="Rosso M.N."/>
            <person name="Martin F."/>
        </authorList>
    </citation>
    <scope>NUCLEOTIDE SEQUENCE [LARGE SCALE GENOMIC DNA]</scope>
    <source>
        <strain evidence="4 5">CIRM-BRFM 2984</strain>
    </source>
</reference>
<dbReference type="InterPro" id="IPR041457">
    <property type="entry name" value="CxC2_KDZ-assoc"/>
</dbReference>
<feature type="compositionally biased region" description="Basic and acidic residues" evidence="1">
    <location>
        <begin position="426"/>
        <end position="436"/>
    </location>
</feature>
<feature type="transmembrane region" description="Helical" evidence="2">
    <location>
        <begin position="774"/>
        <end position="795"/>
    </location>
</feature>
<accession>A0AAW0DMB6</accession>
<keyword evidence="2" id="KW-0472">Membrane</keyword>
<proteinExistence type="predicted"/>
<evidence type="ECO:0000256" key="1">
    <source>
        <dbReference type="SAM" id="MobiDB-lite"/>
    </source>
</evidence>
<feature type="region of interest" description="Disordered" evidence="1">
    <location>
        <begin position="1"/>
        <end position="25"/>
    </location>
</feature>
<keyword evidence="2" id="KW-0812">Transmembrane</keyword>
<feature type="compositionally biased region" description="Low complexity" evidence="1">
    <location>
        <begin position="149"/>
        <end position="180"/>
    </location>
</feature>
<feature type="region of interest" description="Disordered" evidence="1">
    <location>
        <begin position="357"/>
        <end position="377"/>
    </location>
</feature>
<comment type="caution">
    <text evidence="4">The sequence shown here is derived from an EMBL/GenBank/DDBJ whole genome shotgun (WGS) entry which is preliminary data.</text>
</comment>
<evidence type="ECO:0000256" key="2">
    <source>
        <dbReference type="SAM" id="Phobius"/>
    </source>
</evidence>
<feature type="domain" description="CxC2-like cysteine cluster KDZ transposase-associated" evidence="3">
    <location>
        <begin position="545"/>
        <end position="650"/>
    </location>
</feature>
<protein>
    <recommendedName>
        <fullName evidence="3">CxC2-like cysteine cluster KDZ transposase-associated domain-containing protein</fullName>
    </recommendedName>
</protein>
<feature type="region of interest" description="Disordered" evidence="1">
    <location>
        <begin position="393"/>
        <end position="488"/>
    </location>
</feature>
<dbReference type="Pfam" id="PF18803">
    <property type="entry name" value="CxC2"/>
    <property type="match status" value="1"/>
</dbReference>